<organism evidence="1 2">
    <name type="scientific">Lichtheimia corymbifera JMRC:FSU:9682</name>
    <dbReference type="NCBI Taxonomy" id="1263082"/>
    <lineage>
        <taxon>Eukaryota</taxon>
        <taxon>Fungi</taxon>
        <taxon>Fungi incertae sedis</taxon>
        <taxon>Mucoromycota</taxon>
        <taxon>Mucoromycotina</taxon>
        <taxon>Mucoromycetes</taxon>
        <taxon>Mucorales</taxon>
        <taxon>Lichtheimiaceae</taxon>
        <taxon>Lichtheimia</taxon>
    </lineage>
</organism>
<dbReference type="EMBL" id="CBTN010000006">
    <property type="protein sequence ID" value="CDH50357.1"/>
    <property type="molecule type" value="Genomic_DNA"/>
</dbReference>
<sequence length="86" mass="10061">MTPEIPHMELETFTQGTLGHADQFHSHKVSMIHYVRYKEQVPACLTDTKSVMELFDGNDCVETREHYRQGDYAHGVDSLLRKWDHD</sequence>
<keyword evidence="2" id="KW-1185">Reference proteome</keyword>
<dbReference type="VEuPathDB" id="FungiDB:LCOR_02070.1"/>
<gene>
    <name evidence="1" type="ORF">LCOR_02070.1</name>
</gene>
<dbReference type="AlphaFoldDB" id="A0A068RL42"/>
<evidence type="ECO:0000313" key="2">
    <source>
        <dbReference type="Proteomes" id="UP000027586"/>
    </source>
</evidence>
<comment type="caution">
    <text evidence="1">The sequence shown here is derived from an EMBL/GenBank/DDBJ whole genome shotgun (WGS) entry which is preliminary data.</text>
</comment>
<proteinExistence type="predicted"/>
<dbReference type="Proteomes" id="UP000027586">
    <property type="component" value="Unassembled WGS sequence"/>
</dbReference>
<reference evidence="1" key="1">
    <citation type="submission" date="2013-08" db="EMBL/GenBank/DDBJ databases">
        <title>Gene expansion shapes genome architecture in the human pathogen Lichtheimia corymbifera: an evolutionary genomics analysis in the ancient terrestrial Mucorales (Mucoromycotina).</title>
        <authorList>
            <person name="Schwartze V.U."/>
            <person name="Winter S."/>
            <person name="Shelest E."/>
            <person name="Marcet-Houben M."/>
            <person name="Horn F."/>
            <person name="Wehner S."/>
            <person name="Hoffmann K."/>
            <person name="Riege K."/>
            <person name="Sammeth M."/>
            <person name="Nowrousian M."/>
            <person name="Valiante V."/>
            <person name="Linde J."/>
            <person name="Jacobsen I.D."/>
            <person name="Marz M."/>
            <person name="Brakhage A.A."/>
            <person name="Gabaldon T."/>
            <person name="Bocker S."/>
            <person name="Voigt K."/>
        </authorList>
    </citation>
    <scope>NUCLEOTIDE SEQUENCE [LARGE SCALE GENOMIC DNA]</scope>
    <source>
        <strain evidence="1">FSU 9682</strain>
    </source>
</reference>
<accession>A0A068RL42</accession>
<evidence type="ECO:0000313" key="1">
    <source>
        <dbReference type="EMBL" id="CDH50357.1"/>
    </source>
</evidence>
<name>A0A068RL42_9FUNG</name>
<protein>
    <submittedName>
        <fullName evidence="1">Uncharacterized protein</fullName>
    </submittedName>
</protein>